<proteinExistence type="inferred from homology"/>
<dbReference type="InterPro" id="IPR036837">
    <property type="entry name" value="Cation_efflux_CTD_sf"/>
</dbReference>
<keyword evidence="7" id="KW-0864">Zinc transport</keyword>
<comment type="similarity">
    <text evidence="2">Belongs to the cation diffusion facilitator (CDF) transporter (TC 2.A.4) family. SLC30A subfamily.</text>
</comment>
<dbReference type="InterPro" id="IPR027470">
    <property type="entry name" value="Cation_efflux_CTD"/>
</dbReference>
<evidence type="ECO:0000313" key="16">
    <source>
        <dbReference type="EMBL" id="CAG9856251.1"/>
    </source>
</evidence>
<evidence type="ECO:0000256" key="2">
    <source>
        <dbReference type="ARBA" id="ARBA00008873"/>
    </source>
</evidence>
<evidence type="ECO:0000313" key="17">
    <source>
        <dbReference type="Proteomes" id="UP001153712"/>
    </source>
</evidence>
<comment type="subcellular location">
    <subcellularLocation>
        <location evidence="1">Cytoplasmic vesicle</location>
        <location evidence="1">Secretory vesicle membrane</location>
        <topology evidence="1">Multi-pass membrane protein</topology>
    </subcellularLocation>
</comment>
<feature type="domain" description="Cation efflux protein cytoplasmic" evidence="15">
    <location>
        <begin position="321"/>
        <end position="389"/>
    </location>
</feature>
<evidence type="ECO:0000259" key="15">
    <source>
        <dbReference type="Pfam" id="PF16916"/>
    </source>
</evidence>
<dbReference type="InterPro" id="IPR050681">
    <property type="entry name" value="CDF/SLC30A"/>
</dbReference>
<dbReference type="Pfam" id="PF16916">
    <property type="entry name" value="ZT_dimer"/>
    <property type="match status" value="1"/>
</dbReference>
<evidence type="ECO:0000256" key="8">
    <source>
        <dbReference type="ARBA" id="ARBA00022989"/>
    </source>
</evidence>
<dbReference type="OrthoDB" id="9944568at2759"/>
<keyword evidence="10 13" id="KW-0472">Membrane</keyword>
<feature type="transmembrane region" description="Helical" evidence="13">
    <location>
        <begin position="209"/>
        <end position="230"/>
    </location>
</feature>
<feature type="transmembrane region" description="Helical" evidence="13">
    <location>
        <begin position="174"/>
        <end position="197"/>
    </location>
</feature>
<gene>
    <name evidence="16" type="ORF">PHYEVI_LOCUS2677</name>
</gene>
<dbReference type="FunFam" id="1.20.1510.10:FF:000002">
    <property type="entry name" value="zinc transporter 3 isoform X1"/>
    <property type="match status" value="1"/>
</dbReference>
<keyword evidence="6" id="KW-0862">Zinc</keyword>
<sequence length="405" mass="44601">MNKHEREDDENFLLDDENTFRKSHETRQNFNRGTGASNWGQDFNRNYFDVENSSSEMAIIGDHDDNSEDSPLLIDDFYENSVEADFHCHHSLTSQEDPNAWKKLSSAAVFCGLFMIGEFIGGYIAGSLAVMTDAAHLFSDLIGFIISLLAIWVGKKPPTKNMTFGFYRSEVVGAVLSVLTIWLLAAVLSALAIHRLYHQDYAINADTMIAVSSLGLAVNIVMGAILHGVCHTHSHGLSQHQHSHSSSNINVRAAAVHVLGDLIQSAGVLTAAIIIKFAPSAKIADPICTLIFSVIVICTTVKVAKDSLWFLLQGSTVDTVKLKLDIQKIAGVKHIHSLHAWALSPGKNVVTVHLAVDQYCDRDLLLRKTTSTIQSQISVISCTIQIEAYNQELISLCNECQNLQW</sequence>
<protein>
    <recommendedName>
        <fullName evidence="18">Zinc transporter 2-like protein</fullName>
    </recommendedName>
</protein>
<feature type="transmembrane region" description="Helical" evidence="13">
    <location>
        <begin position="134"/>
        <end position="153"/>
    </location>
</feature>
<keyword evidence="9" id="KW-0406">Ion transport</keyword>
<dbReference type="GO" id="GO:0046872">
    <property type="term" value="F:metal ion binding"/>
    <property type="evidence" value="ECO:0007669"/>
    <property type="project" value="UniProtKB-KW"/>
</dbReference>
<evidence type="ECO:0000256" key="11">
    <source>
        <dbReference type="ARBA" id="ARBA00023329"/>
    </source>
</evidence>
<dbReference type="Pfam" id="PF01545">
    <property type="entry name" value="Cation_efflux"/>
    <property type="match status" value="1"/>
</dbReference>
<feature type="domain" description="Cation efflux protein transmembrane" evidence="14">
    <location>
        <begin position="107"/>
        <end position="309"/>
    </location>
</feature>
<dbReference type="InterPro" id="IPR027469">
    <property type="entry name" value="Cation_efflux_TMD_sf"/>
</dbReference>
<dbReference type="EMBL" id="OU900105">
    <property type="protein sequence ID" value="CAG9856251.1"/>
    <property type="molecule type" value="Genomic_DNA"/>
</dbReference>
<dbReference type="AlphaFoldDB" id="A0A9N9TIU4"/>
<feature type="transmembrane region" description="Helical" evidence="13">
    <location>
        <begin position="283"/>
        <end position="304"/>
    </location>
</feature>
<dbReference type="Proteomes" id="UP001153712">
    <property type="component" value="Chromosome 12"/>
</dbReference>
<organism evidence="16 17">
    <name type="scientific">Phyllotreta striolata</name>
    <name type="common">Striped flea beetle</name>
    <name type="synonym">Crioceris striolata</name>
    <dbReference type="NCBI Taxonomy" id="444603"/>
    <lineage>
        <taxon>Eukaryota</taxon>
        <taxon>Metazoa</taxon>
        <taxon>Ecdysozoa</taxon>
        <taxon>Arthropoda</taxon>
        <taxon>Hexapoda</taxon>
        <taxon>Insecta</taxon>
        <taxon>Pterygota</taxon>
        <taxon>Neoptera</taxon>
        <taxon>Endopterygota</taxon>
        <taxon>Coleoptera</taxon>
        <taxon>Polyphaga</taxon>
        <taxon>Cucujiformia</taxon>
        <taxon>Chrysomeloidea</taxon>
        <taxon>Chrysomelidae</taxon>
        <taxon>Galerucinae</taxon>
        <taxon>Alticini</taxon>
        <taxon>Phyllotreta</taxon>
    </lineage>
</organism>
<evidence type="ECO:0000259" key="14">
    <source>
        <dbReference type="Pfam" id="PF01545"/>
    </source>
</evidence>
<evidence type="ECO:0000256" key="9">
    <source>
        <dbReference type="ARBA" id="ARBA00023065"/>
    </source>
</evidence>
<evidence type="ECO:0000256" key="3">
    <source>
        <dbReference type="ARBA" id="ARBA00022448"/>
    </source>
</evidence>
<dbReference type="GO" id="GO:0005385">
    <property type="term" value="F:zinc ion transmembrane transporter activity"/>
    <property type="evidence" value="ECO:0007669"/>
    <property type="project" value="UniProtKB-ARBA"/>
</dbReference>
<keyword evidence="4 13" id="KW-0812">Transmembrane</keyword>
<evidence type="ECO:0008006" key="18">
    <source>
        <dbReference type="Google" id="ProtNLM"/>
    </source>
</evidence>
<name>A0A9N9TIU4_PHYSR</name>
<keyword evidence="5" id="KW-0479">Metal-binding</keyword>
<dbReference type="SUPFAM" id="SSF160240">
    <property type="entry name" value="Cation efflux protein cytoplasmic domain-like"/>
    <property type="match status" value="1"/>
</dbReference>
<dbReference type="PANTHER" id="PTHR11562">
    <property type="entry name" value="CATION EFFLUX PROTEIN/ ZINC TRANSPORTER"/>
    <property type="match status" value="1"/>
</dbReference>
<dbReference type="Gene3D" id="1.20.1510.10">
    <property type="entry name" value="Cation efflux protein transmembrane domain"/>
    <property type="match status" value="1"/>
</dbReference>
<evidence type="ECO:0000256" key="10">
    <source>
        <dbReference type="ARBA" id="ARBA00023136"/>
    </source>
</evidence>
<dbReference type="PANTHER" id="PTHR11562:SF17">
    <property type="entry name" value="RE54080P-RELATED"/>
    <property type="match status" value="1"/>
</dbReference>
<keyword evidence="8 13" id="KW-1133">Transmembrane helix</keyword>
<feature type="transmembrane region" description="Helical" evidence="13">
    <location>
        <begin position="107"/>
        <end position="128"/>
    </location>
</feature>
<evidence type="ECO:0000256" key="6">
    <source>
        <dbReference type="ARBA" id="ARBA00022833"/>
    </source>
</evidence>
<evidence type="ECO:0000256" key="7">
    <source>
        <dbReference type="ARBA" id="ARBA00022906"/>
    </source>
</evidence>
<dbReference type="InterPro" id="IPR058533">
    <property type="entry name" value="Cation_efflux_TM"/>
</dbReference>
<dbReference type="GO" id="GO:0030658">
    <property type="term" value="C:transport vesicle membrane"/>
    <property type="evidence" value="ECO:0007669"/>
    <property type="project" value="UniProtKB-SubCell"/>
</dbReference>
<keyword evidence="3" id="KW-0813">Transport</keyword>
<evidence type="ECO:0000256" key="5">
    <source>
        <dbReference type="ARBA" id="ARBA00022723"/>
    </source>
</evidence>
<dbReference type="GO" id="GO:0010043">
    <property type="term" value="P:response to zinc ion"/>
    <property type="evidence" value="ECO:0007669"/>
    <property type="project" value="TreeGrafter"/>
</dbReference>
<comment type="catalytic activity">
    <reaction evidence="12">
        <text>Zn(2+)(in) + 2 H(+)(out) = Zn(2+)(out) + 2 H(+)(in)</text>
        <dbReference type="Rhea" id="RHEA:72627"/>
        <dbReference type="ChEBI" id="CHEBI:15378"/>
        <dbReference type="ChEBI" id="CHEBI:29105"/>
    </reaction>
</comment>
<evidence type="ECO:0000256" key="13">
    <source>
        <dbReference type="SAM" id="Phobius"/>
    </source>
</evidence>
<keyword evidence="11" id="KW-0968">Cytoplasmic vesicle</keyword>
<keyword evidence="17" id="KW-1185">Reference proteome</keyword>
<evidence type="ECO:0000256" key="12">
    <source>
        <dbReference type="ARBA" id="ARBA00048349"/>
    </source>
</evidence>
<dbReference type="NCBIfam" id="TIGR01297">
    <property type="entry name" value="CDF"/>
    <property type="match status" value="1"/>
</dbReference>
<dbReference type="GO" id="GO:0005886">
    <property type="term" value="C:plasma membrane"/>
    <property type="evidence" value="ECO:0007669"/>
    <property type="project" value="TreeGrafter"/>
</dbReference>
<evidence type="ECO:0000256" key="1">
    <source>
        <dbReference type="ARBA" id="ARBA00004638"/>
    </source>
</evidence>
<accession>A0A9N9TIU4</accession>
<dbReference type="SUPFAM" id="SSF161111">
    <property type="entry name" value="Cation efflux protein transmembrane domain-like"/>
    <property type="match status" value="1"/>
</dbReference>
<dbReference type="InterPro" id="IPR002524">
    <property type="entry name" value="Cation_efflux"/>
</dbReference>
<reference evidence="16" key="1">
    <citation type="submission" date="2022-01" db="EMBL/GenBank/DDBJ databases">
        <authorList>
            <person name="King R."/>
        </authorList>
    </citation>
    <scope>NUCLEOTIDE SEQUENCE</scope>
</reference>
<feature type="transmembrane region" description="Helical" evidence="13">
    <location>
        <begin position="251"/>
        <end position="277"/>
    </location>
</feature>
<evidence type="ECO:0000256" key="4">
    <source>
        <dbReference type="ARBA" id="ARBA00022692"/>
    </source>
</evidence>